<reference evidence="1" key="1">
    <citation type="submission" date="2018-10" db="EMBL/GenBank/DDBJ databases">
        <title>Hidden diversity of soil giant viruses.</title>
        <authorList>
            <person name="Schulz F."/>
            <person name="Alteio L."/>
            <person name="Goudeau D."/>
            <person name="Ryan E.M."/>
            <person name="Malmstrom R.R."/>
            <person name="Blanchard J."/>
            <person name="Woyke T."/>
        </authorList>
    </citation>
    <scope>NUCLEOTIDE SEQUENCE</scope>
    <source>
        <strain evidence="1">HAV1</strain>
    </source>
</reference>
<sequence length="301" mass="35249">MVAKIPITMFPTRSRPIIFLADNLIIHFDFINNSMYFWEWTNSKFNAPIHKYRIVRLNEKIYIFPKRYKSQILCLKKDSNAATIQTINRENRVDHSNTCSLIKYCSFSNCSTTNFILLDKLNSYAPQAAYIDWNDSTTIYFEESTLTLREKAYTKDTKNIPFKNRASLFKLSKKFGFLADNTLYIGTITDEMKLHTHEIKLTYHSFLQLFMTDDNILIILAIKLINGTQSDYLIFVDCETIEVAQEIDLGSSQWDRKLTLFDLNSTRTDQLTLLKKYQVQLCPHLLPPLVELIVMYMFNTS</sequence>
<name>A0A3G5A635_9VIRU</name>
<organism evidence="1">
    <name type="scientific">Harvfovirus sp</name>
    <dbReference type="NCBI Taxonomy" id="2487768"/>
    <lineage>
        <taxon>Viruses</taxon>
        <taxon>Varidnaviria</taxon>
        <taxon>Bamfordvirae</taxon>
        <taxon>Nucleocytoviricota</taxon>
        <taxon>Megaviricetes</taxon>
        <taxon>Imitervirales</taxon>
        <taxon>Mimiviridae</taxon>
        <taxon>Klosneuvirinae</taxon>
    </lineage>
</organism>
<gene>
    <name evidence="1" type="ORF">Harvfovirus25_2</name>
</gene>
<proteinExistence type="predicted"/>
<dbReference type="EMBL" id="MK072267">
    <property type="protein sequence ID" value="AYV81283.1"/>
    <property type="molecule type" value="Genomic_DNA"/>
</dbReference>
<accession>A0A3G5A635</accession>
<protein>
    <submittedName>
        <fullName evidence="1">Uncharacterized protein</fullName>
    </submittedName>
</protein>
<evidence type="ECO:0000313" key="1">
    <source>
        <dbReference type="EMBL" id="AYV81283.1"/>
    </source>
</evidence>